<reference evidence="2" key="2">
    <citation type="submission" date="2017-06" db="EMBL/GenBank/DDBJ databases">
        <title>WGS assembly of Brachypodium distachyon.</title>
        <authorList>
            <consortium name="The International Brachypodium Initiative"/>
            <person name="Lucas S."/>
            <person name="Harmon-Smith M."/>
            <person name="Lail K."/>
            <person name="Tice H."/>
            <person name="Grimwood J."/>
            <person name="Bruce D."/>
            <person name="Barry K."/>
            <person name="Shu S."/>
            <person name="Lindquist E."/>
            <person name="Wang M."/>
            <person name="Pitluck S."/>
            <person name="Vogel J.P."/>
            <person name="Garvin D.F."/>
            <person name="Mockler T.C."/>
            <person name="Schmutz J."/>
            <person name="Rokhsar D."/>
            <person name="Bevan M.W."/>
        </authorList>
    </citation>
    <scope>NUCLEOTIDE SEQUENCE</scope>
    <source>
        <strain evidence="2">Bd21</strain>
    </source>
</reference>
<name>A0A2K2DKY8_BRADI</name>
<dbReference type="EMBL" id="CM000880">
    <property type="protein sequence ID" value="PNT74950.1"/>
    <property type="molecule type" value="Genomic_DNA"/>
</dbReference>
<evidence type="ECO:0000313" key="2">
    <source>
        <dbReference type="EMBL" id="PNT74950.1"/>
    </source>
</evidence>
<proteinExistence type="predicted"/>
<evidence type="ECO:0000313" key="4">
    <source>
        <dbReference type="Proteomes" id="UP000008810"/>
    </source>
</evidence>
<dbReference type="Proteomes" id="UP000008810">
    <property type="component" value="Chromosome 1"/>
</dbReference>
<reference evidence="2 3" key="1">
    <citation type="journal article" date="2010" name="Nature">
        <title>Genome sequencing and analysis of the model grass Brachypodium distachyon.</title>
        <authorList>
            <consortium name="International Brachypodium Initiative"/>
        </authorList>
    </citation>
    <scope>NUCLEOTIDE SEQUENCE [LARGE SCALE GENOMIC DNA]</scope>
    <source>
        <strain evidence="2 3">Bd21</strain>
    </source>
</reference>
<dbReference type="Gramene" id="PNT74950">
    <property type="protein sequence ID" value="PNT74950"/>
    <property type="gene ID" value="BRADI_1g24815v3"/>
</dbReference>
<organism evidence="2">
    <name type="scientific">Brachypodium distachyon</name>
    <name type="common">Purple false brome</name>
    <name type="synonym">Trachynia distachya</name>
    <dbReference type="NCBI Taxonomy" id="15368"/>
    <lineage>
        <taxon>Eukaryota</taxon>
        <taxon>Viridiplantae</taxon>
        <taxon>Streptophyta</taxon>
        <taxon>Embryophyta</taxon>
        <taxon>Tracheophyta</taxon>
        <taxon>Spermatophyta</taxon>
        <taxon>Magnoliopsida</taxon>
        <taxon>Liliopsida</taxon>
        <taxon>Poales</taxon>
        <taxon>Poaceae</taxon>
        <taxon>BOP clade</taxon>
        <taxon>Pooideae</taxon>
        <taxon>Stipodae</taxon>
        <taxon>Brachypodieae</taxon>
        <taxon>Brachypodium</taxon>
    </lineage>
</organism>
<protein>
    <submittedName>
        <fullName evidence="2 3">Uncharacterized protein</fullName>
    </submittedName>
</protein>
<gene>
    <name evidence="2" type="ORF">BRADI_1g24815v3</name>
</gene>
<reference evidence="3" key="3">
    <citation type="submission" date="2018-08" db="UniProtKB">
        <authorList>
            <consortium name="EnsemblPlants"/>
        </authorList>
    </citation>
    <scope>IDENTIFICATION</scope>
    <source>
        <strain evidence="3">cv. Bd21</strain>
    </source>
</reference>
<keyword evidence="4" id="KW-1185">Reference proteome</keyword>
<accession>A0A2K2DKY8</accession>
<dbReference type="AlphaFoldDB" id="A0A2K2DKY8"/>
<feature type="region of interest" description="Disordered" evidence="1">
    <location>
        <begin position="54"/>
        <end position="93"/>
    </location>
</feature>
<evidence type="ECO:0000313" key="3">
    <source>
        <dbReference type="EnsemblPlants" id="PNT74950"/>
    </source>
</evidence>
<sequence length="130" mass="14695">MATALRIAQALHAVFVSTWHVSQFAASQSKQASRPGLHSCCCFWSAIRDGQMPVDSGARRRREGRKENRGEQSMHRSLHDDENQVGQRLRAPTGRRCFLPPARVSQHNWSTSTSRWLHCCWPGPPTWAAC</sequence>
<dbReference type="EnsemblPlants" id="PNT74950">
    <property type="protein sequence ID" value="PNT74950"/>
    <property type="gene ID" value="BRADI_1g24815v3"/>
</dbReference>
<feature type="compositionally biased region" description="Basic and acidic residues" evidence="1">
    <location>
        <begin position="64"/>
        <end position="82"/>
    </location>
</feature>
<evidence type="ECO:0000256" key="1">
    <source>
        <dbReference type="SAM" id="MobiDB-lite"/>
    </source>
</evidence>
<dbReference type="InParanoid" id="A0A2K2DKY8"/>